<sequence length="359" mass="40102">MRLYFSTTFSVTRHCFSSSRARTMSSLATGHVLPGGKWNYRILETVQGDKTHTSTVYKAEIVSNKKSHDVPQWSFIKGASQDNAIAMENLNRECQSYLLPGVASSTCFRKLYDVVDTSSEAAASDKYVALEWLETTLAQVKYQSSQDTYVLAEKVLSAALHSCVVLESHDHVNTDYKPANILLSGIGTSQITAKVGDLGLVFPSGQRFNAQPYAMRAPEVFLGYAYTKLSQVWAIAATLLCWIKPGILGVWDSPHYLINEAWSMAKIKRLFPHWRIPTPDEVEVDELKIAVEHAVNMSKEVPELLDILPLEQMMQAIEMPQGLRDLLRLMMVVDPSARPSASSVLASRDFRGFQEYVSV</sequence>
<dbReference type="GO" id="GO:0004674">
    <property type="term" value="F:protein serine/threonine kinase activity"/>
    <property type="evidence" value="ECO:0007669"/>
    <property type="project" value="UniProtKB-KW"/>
</dbReference>
<dbReference type="SMART" id="SM00220">
    <property type="entry name" value="S_TKc"/>
    <property type="match status" value="1"/>
</dbReference>
<evidence type="ECO:0000256" key="3">
    <source>
        <dbReference type="ARBA" id="ARBA00022840"/>
    </source>
</evidence>
<keyword evidence="6" id="KW-1185">Reference proteome</keyword>
<dbReference type="GeneID" id="63848508"/>
<dbReference type="GO" id="GO:0005524">
    <property type="term" value="F:ATP binding"/>
    <property type="evidence" value="ECO:0007669"/>
    <property type="project" value="UniProtKB-KW"/>
</dbReference>
<feature type="domain" description="Protein kinase" evidence="4">
    <location>
        <begin position="18"/>
        <end position="357"/>
    </location>
</feature>
<evidence type="ECO:0000259" key="4">
    <source>
        <dbReference type="PROSITE" id="PS50011"/>
    </source>
</evidence>
<accession>A0A9P4L423</accession>
<dbReference type="PROSITE" id="PS50011">
    <property type="entry name" value="PROTEIN_KINASE_DOM"/>
    <property type="match status" value="1"/>
</dbReference>
<keyword evidence="3" id="KW-0067">ATP-binding</keyword>
<gene>
    <name evidence="5" type="ORF">K460DRAFT_344481</name>
</gene>
<evidence type="ECO:0000256" key="1">
    <source>
        <dbReference type="ARBA" id="ARBA00022527"/>
    </source>
</evidence>
<dbReference type="InterPro" id="IPR011009">
    <property type="entry name" value="Kinase-like_dom_sf"/>
</dbReference>
<evidence type="ECO:0000313" key="5">
    <source>
        <dbReference type="EMBL" id="KAF1841566.1"/>
    </source>
</evidence>
<dbReference type="OrthoDB" id="5979581at2759"/>
<keyword evidence="2" id="KW-0547">Nucleotide-binding</keyword>
<dbReference type="RefSeq" id="XP_040784129.1">
    <property type="nucleotide sequence ID" value="XM_040931256.1"/>
</dbReference>
<keyword evidence="1" id="KW-0723">Serine/threonine-protein kinase</keyword>
<name>A0A9P4L423_9PLEO</name>
<dbReference type="InterPro" id="IPR000719">
    <property type="entry name" value="Prot_kinase_dom"/>
</dbReference>
<keyword evidence="5" id="KW-0808">Transferase</keyword>
<organism evidence="5 6">
    <name type="scientific">Cucurbitaria berberidis CBS 394.84</name>
    <dbReference type="NCBI Taxonomy" id="1168544"/>
    <lineage>
        <taxon>Eukaryota</taxon>
        <taxon>Fungi</taxon>
        <taxon>Dikarya</taxon>
        <taxon>Ascomycota</taxon>
        <taxon>Pezizomycotina</taxon>
        <taxon>Dothideomycetes</taxon>
        <taxon>Pleosporomycetidae</taxon>
        <taxon>Pleosporales</taxon>
        <taxon>Pleosporineae</taxon>
        <taxon>Cucurbitariaceae</taxon>
        <taxon>Cucurbitaria</taxon>
    </lineage>
</organism>
<reference evidence="5" key="1">
    <citation type="submission" date="2020-01" db="EMBL/GenBank/DDBJ databases">
        <authorList>
            <consortium name="DOE Joint Genome Institute"/>
            <person name="Haridas S."/>
            <person name="Albert R."/>
            <person name="Binder M."/>
            <person name="Bloem J."/>
            <person name="Labutti K."/>
            <person name="Salamov A."/>
            <person name="Andreopoulos B."/>
            <person name="Baker S.E."/>
            <person name="Barry K."/>
            <person name="Bills G."/>
            <person name="Bluhm B.H."/>
            <person name="Cannon C."/>
            <person name="Castanera R."/>
            <person name="Culley D.E."/>
            <person name="Daum C."/>
            <person name="Ezra D."/>
            <person name="Gonzalez J.B."/>
            <person name="Henrissat B."/>
            <person name="Kuo A."/>
            <person name="Liang C."/>
            <person name="Lipzen A."/>
            <person name="Lutzoni F."/>
            <person name="Magnuson J."/>
            <person name="Mondo S."/>
            <person name="Nolan M."/>
            <person name="Ohm R."/>
            <person name="Pangilinan J."/>
            <person name="Park H.-J."/>
            <person name="Ramirez L."/>
            <person name="Alfaro M."/>
            <person name="Sun H."/>
            <person name="Tritt A."/>
            <person name="Yoshinaga Y."/>
            <person name="Zwiers L.-H."/>
            <person name="Turgeon B.G."/>
            <person name="Goodwin S.B."/>
            <person name="Spatafora J.W."/>
            <person name="Crous P.W."/>
            <person name="Grigoriev I.V."/>
        </authorList>
    </citation>
    <scope>NUCLEOTIDE SEQUENCE</scope>
    <source>
        <strain evidence="5">CBS 394.84</strain>
    </source>
</reference>
<protein>
    <submittedName>
        <fullName evidence="5">Kinase-like protein</fullName>
    </submittedName>
</protein>
<dbReference type="SUPFAM" id="SSF56112">
    <property type="entry name" value="Protein kinase-like (PK-like)"/>
    <property type="match status" value="1"/>
</dbReference>
<evidence type="ECO:0000313" key="6">
    <source>
        <dbReference type="Proteomes" id="UP000800039"/>
    </source>
</evidence>
<dbReference type="Pfam" id="PF00069">
    <property type="entry name" value="Pkinase"/>
    <property type="match status" value="1"/>
</dbReference>
<dbReference type="EMBL" id="ML976618">
    <property type="protein sequence ID" value="KAF1841566.1"/>
    <property type="molecule type" value="Genomic_DNA"/>
</dbReference>
<dbReference type="Proteomes" id="UP000800039">
    <property type="component" value="Unassembled WGS sequence"/>
</dbReference>
<keyword evidence="5" id="KW-0418">Kinase</keyword>
<evidence type="ECO:0000256" key="2">
    <source>
        <dbReference type="ARBA" id="ARBA00022741"/>
    </source>
</evidence>
<dbReference type="AlphaFoldDB" id="A0A9P4L423"/>
<comment type="caution">
    <text evidence="5">The sequence shown here is derived from an EMBL/GenBank/DDBJ whole genome shotgun (WGS) entry which is preliminary data.</text>
</comment>
<dbReference type="InterPro" id="IPR050117">
    <property type="entry name" value="MAPK"/>
</dbReference>
<dbReference type="PANTHER" id="PTHR24055">
    <property type="entry name" value="MITOGEN-ACTIVATED PROTEIN KINASE"/>
    <property type="match status" value="1"/>
</dbReference>
<proteinExistence type="predicted"/>
<dbReference type="Gene3D" id="1.10.510.10">
    <property type="entry name" value="Transferase(Phosphotransferase) domain 1"/>
    <property type="match status" value="1"/>
</dbReference>